<evidence type="ECO:0000313" key="3">
    <source>
        <dbReference type="Proteomes" id="UP000477739"/>
    </source>
</evidence>
<evidence type="ECO:0000256" key="1">
    <source>
        <dbReference type="SAM" id="SignalP"/>
    </source>
</evidence>
<dbReference type="Pfam" id="PF06940">
    <property type="entry name" value="DUF1287"/>
    <property type="match status" value="1"/>
</dbReference>
<evidence type="ECO:0000313" key="2">
    <source>
        <dbReference type="EMBL" id="MTH47631.1"/>
    </source>
</evidence>
<organism evidence="2 3">
    <name type="scientific">Intestinirhabdus alba</name>
    <dbReference type="NCBI Taxonomy" id="2899544"/>
    <lineage>
        <taxon>Bacteria</taxon>
        <taxon>Pseudomonadati</taxon>
        <taxon>Pseudomonadota</taxon>
        <taxon>Gammaproteobacteria</taxon>
        <taxon>Enterobacterales</taxon>
        <taxon>Enterobacteriaceae</taxon>
        <taxon>Intestinirhabdus</taxon>
    </lineage>
</organism>
<proteinExistence type="predicted"/>
<keyword evidence="1" id="KW-0732">Signal</keyword>
<dbReference type="AlphaFoldDB" id="A0A6L6ILA6"/>
<comment type="caution">
    <text evidence="2">The sequence shown here is derived from an EMBL/GenBank/DDBJ whole genome shotgun (WGS) entry which is preliminary data.</text>
</comment>
<feature type="signal peptide" evidence="1">
    <location>
        <begin position="1"/>
        <end position="29"/>
    </location>
</feature>
<reference evidence="2 3" key="1">
    <citation type="submission" date="2019-11" db="EMBL/GenBank/DDBJ databases">
        <title>Escherichia alba sp. nov. isolated from the gut of plastic-eating superworms Zophobas atratus.</title>
        <authorList>
            <person name="Yang Y."/>
        </authorList>
    </citation>
    <scope>NUCLEOTIDE SEQUENCE [LARGE SCALE GENOMIC DNA]</scope>
    <source>
        <strain evidence="3">BIT-B35</strain>
    </source>
</reference>
<gene>
    <name evidence="2" type="ORF">GJV78_15470</name>
</gene>
<keyword evidence="3" id="KW-1185">Reference proteome</keyword>
<dbReference type="PIRSF" id="PIRSF011444">
    <property type="entry name" value="DUF1287"/>
    <property type="match status" value="1"/>
</dbReference>
<name>A0A6L6ILA6_9ENTR</name>
<protein>
    <submittedName>
        <fullName evidence="2">DUF1287 domain-containing protein</fullName>
    </submittedName>
</protein>
<dbReference type="Proteomes" id="UP000477739">
    <property type="component" value="Unassembled WGS sequence"/>
</dbReference>
<dbReference type="EMBL" id="WMJZ01000021">
    <property type="protein sequence ID" value="MTH47631.1"/>
    <property type="molecule type" value="Genomic_DNA"/>
</dbReference>
<feature type="chain" id="PRO_5026978364" evidence="1">
    <location>
        <begin position="30"/>
        <end position="234"/>
    </location>
</feature>
<sequence length="234" mass="25932">MNSTLLYTLLAVALWCGSPLTVTPVAAQAAPAPVSDVEARTNRAVAQAARQQIGKTLFYDPAYVRLAYPGGDLPLERGVCADVVIRALRSEGVDLQRLVHEDMRKHFSAYPQKWKLTRPDANIDHRRVYNLETWFNRHNKALPVTAVYSDYQPGDIVSWRLDNGLAHIGVVADRYAADGTPLIVHNIGAGAQLENVLFSWRIIGHYRYFTDRTAGSQPSSACFPASRSLSPVCR</sequence>
<dbReference type="InterPro" id="IPR009706">
    <property type="entry name" value="DUF1287"/>
</dbReference>
<accession>A0A6L6ILA6</accession>
<dbReference type="OrthoDB" id="114026at2"/>